<dbReference type="Proteomes" id="UP001153269">
    <property type="component" value="Unassembled WGS sequence"/>
</dbReference>
<reference evidence="2" key="1">
    <citation type="submission" date="2020-03" db="EMBL/GenBank/DDBJ databases">
        <authorList>
            <person name="Weist P."/>
        </authorList>
    </citation>
    <scope>NUCLEOTIDE SEQUENCE</scope>
</reference>
<gene>
    <name evidence="2" type="ORF">PLEPLA_LOCUS9797</name>
</gene>
<dbReference type="EMBL" id="CADEAL010000554">
    <property type="protein sequence ID" value="CAB1421909.1"/>
    <property type="molecule type" value="Genomic_DNA"/>
</dbReference>
<sequence>EQIALLSTPLGDSACGASIVFCGPIPLCLTASVVQGAFFLLDHGAVSVAGAKAGRWRDPGTAVGGSDSGRVSGPSARSPQLRRPLGEPSFTRGPSGEEHCPVHVNELWSCVLLSRVSGGACVGGASDRCAIWGGEGGGGANDRKDSYPAVVNESFNSRPQAELRGGGAPVPPCHLHLASSARRTVFQHGVFLLSHGASYIPLHAPPDMNGNIYELLIRTAALPAHPAGLPHPRHRA</sequence>
<evidence type="ECO:0000313" key="2">
    <source>
        <dbReference type="EMBL" id="CAB1421909.1"/>
    </source>
</evidence>
<feature type="non-terminal residue" evidence="2">
    <location>
        <position position="1"/>
    </location>
</feature>
<dbReference type="AlphaFoldDB" id="A0A9N7YF21"/>
<comment type="caution">
    <text evidence="2">The sequence shown here is derived from an EMBL/GenBank/DDBJ whole genome shotgun (WGS) entry which is preliminary data.</text>
</comment>
<evidence type="ECO:0000313" key="3">
    <source>
        <dbReference type="Proteomes" id="UP001153269"/>
    </source>
</evidence>
<organism evidence="2 3">
    <name type="scientific">Pleuronectes platessa</name>
    <name type="common">European plaice</name>
    <dbReference type="NCBI Taxonomy" id="8262"/>
    <lineage>
        <taxon>Eukaryota</taxon>
        <taxon>Metazoa</taxon>
        <taxon>Chordata</taxon>
        <taxon>Craniata</taxon>
        <taxon>Vertebrata</taxon>
        <taxon>Euteleostomi</taxon>
        <taxon>Actinopterygii</taxon>
        <taxon>Neopterygii</taxon>
        <taxon>Teleostei</taxon>
        <taxon>Neoteleostei</taxon>
        <taxon>Acanthomorphata</taxon>
        <taxon>Carangaria</taxon>
        <taxon>Pleuronectiformes</taxon>
        <taxon>Pleuronectoidei</taxon>
        <taxon>Pleuronectidae</taxon>
        <taxon>Pleuronectes</taxon>
    </lineage>
</organism>
<protein>
    <submittedName>
        <fullName evidence="2">Uncharacterized protein</fullName>
    </submittedName>
</protein>
<proteinExistence type="predicted"/>
<accession>A0A9N7YF21</accession>
<feature type="region of interest" description="Disordered" evidence="1">
    <location>
        <begin position="56"/>
        <end position="96"/>
    </location>
</feature>
<evidence type="ECO:0000256" key="1">
    <source>
        <dbReference type="SAM" id="MobiDB-lite"/>
    </source>
</evidence>
<name>A0A9N7YF21_PLEPL</name>
<keyword evidence="3" id="KW-1185">Reference proteome</keyword>